<evidence type="ECO:0000256" key="6">
    <source>
        <dbReference type="ARBA" id="ARBA00023204"/>
    </source>
</evidence>
<evidence type="ECO:0000313" key="10">
    <source>
        <dbReference type="Proteomes" id="UP001059576"/>
    </source>
</evidence>
<evidence type="ECO:0000313" key="9">
    <source>
        <dbReference type="EMBL" id="UUD37197.1"/>
    </source>
</evidence>
<reference evidence="9" key="1">
    <citation type="submission" date="2022-07" db="EMBL/GenBank/DDBJ databases">
        <title>Complete genome of Mycoplasma equigenitalium type strain T37.</title>
        <authorList>
            <person name="Spergser J."/>
        </authorList>
    </citation>
    <scope>NUCLEOTIDE SEQUENCE</scope>
    <source>
        <strain evidence="9">T37</strain>
    </source>
</reference>
<comment type="function">
    <text evidence="7">May play a role in DNA repair. It seems to be involved in an RecBC-independent recombinational process of DNA repair. It may act with RecF and RecO.</text>
</comment>
<dbReference type="PROSITE" id="PS01300">
    <property type="entry name" value="RECR"/>
    <property type="match status" value="1"/>
</dbReference>
<dbReference type="Gene3D" id="3.40.1360.10">
    <property type="match status" value="1"/>
</dbReference>
<dbReference type="InterPro" id="IPR015967">
    <property type="entry name" value="Rcmb_RecR_Znf"/>
</dbReference>
<keyword evidence="2 7" id="KW-0227">DNA damage</keyword>
<dbReference type="EMBL" id="CP101808">
    <property type="protein sequence ID" value="UUD37197.1"/>
    <property type="molecule type" value="Genomic_DNA"/>
</dbReference>
<dbReference type="Pfam" id="PF13662">
    <property type="entry name" value="Toprim_4"/>
    <property type="match status" value="1"/>
</dbReference>
<keyword evidence="5 7" id="KW-0233">DNA recombination</keyword>
<evidence type="ECO:0000256" key="4">
    <source>
        <dbReference type="ARBA" id="ARBA00022833"/>
    </source>
</evidence>
<keyword evidence="1 7" id="KW-0479">Metal-binding</keyword>
<keyword evidence="6 7" id="KW-0234">DNA repair</keyword>
<dbReference type="InterPro" id="IPR023627">
    <property type="entry name" value="Rcmb_RecR"/>
</dbReference>
<dbReference type="Pfam" id="PF21175">
    <property type="entry name" value="RecR_C"/>
    <property type="match status" value="1"/>
</dbReference>
<proteinExistence type="inferred from homology"/>
<name>A0ABY5J1R8_9BACT</name>
<protein>
    <recommendedName>
        <fullName evidence="7">Recombination protein RecR</fullName>
    </recommendedName>
</protein>
<dbReference type="SUPFAM" id="SSF111304">
    <property type="entry name" value="Recombination protein RecR"/>
    <property type="match status" value="1"/>
</dbReference>
<sequence>MENHIINELNQALSNLPGITKKTAAKISQHLLKMEPQEVANLIKAIEKVKNYVFICDHCHYIATDYLCNICLDNNRNKNQLMIVETINDVDKIEQGEFYNGEYFVWEQAIDKKQNAPLELKSNDWDYINTHTNIILALSPNLQGEIKSEFLINKLKNKNISKLAIGLPFGSQIDYIDEITLKQAFENRKKI</sequence>
<feature type="domain" description="Toprim" evidence="8">
    <location>
        <begin position="79"/>
        <end position="168"/>
    </location>
</feature>
<comment type="similarity">
    <text evidence="7">Belongs to the RecR family.</text>
</comment>
<dbReference type="InterPro" id="IPR006171">
    <property type="entry name" value="TOPRIM_dom"/>
</dbReference>
<evidence type="ECO:0000259" key="8">
    <source>
        <dbReference type="PROSITE" id="PS50880"/>
    </source>
</evidence>
<dbReference type="Gene3D" id="6.10.250.240">
    <property type="match status" value="1"/>
</dbReference>
<dbReference type="Proteomes" id="UP001059576">
    <property type="component" value="Chromosome"/>
</dbReference>
<feature type="zinc finger region" description="C4-type" evidence="7">
    <location>
        <begin position="56"/>
        <end position="71"/>
    </location>
</feature>
<gene>
    <name evidence="7" type="primary">recR</name>
    <name evidence="9" type="ORF">NPA09_01320</name>
</gene>
<dbReference type="PROSITE" id="PS50880">
    <property type="entry name" value="TOPRIM"/>
    <property type="match status" value="1"/>
</dbReference>
<dbReference type="InterPro" id="IPR000093">
    <property type="entry name" value="DNA_Rcmb_RecR"/>
</dbReference>
<keyword evidence="3 7" id="KW-0863">Zinc-finger</keyword>
<dbReference type="RefSeq" id="WP_129722021.1">
    <property type="nucleotide sequence ID" value="NZ_CP101808.1"/>
</dbReference>
<organism evidence="9 10">
    <name type="scientific">Mycoplasmopsis equigenitalium</name>
    <dbReference type="NCBI Taxonomy" id="114883"/>
    <lineage>
        <taxon>Bacteria</taxon>
        <taxon>Bacillati</taxon>
        <taxon>Mycoplasmatota</taxon>
        <taxon>Mycoplasmoidales</taxon>
        <taxon>Metamycoplasmataceae</taxon>
        <taxon>Mycoplasmopsis</taxon>
    </lineage>
</organism>
<evidence type="ECO:0000256" key="2">
    <source>
        <dbReference type="ARBA" id="ARBA00022763"/>
    </source>
</evidence>
<dbReference type="Gene3D" id="1.10.8.420">
    <property type="entry name" value="RecR Domain 1"/>
    <property type="match status" value="1"/>
</dbReference>
<dbReference type="PANTHER" id="PTHR30446:SF0">
    <property type="entry name" value="RECOMBINATION PROTEIN RECR"/>
    <property type="match status" value="1"/>
</dbReference>
<evidence type="ECO:0000256" key="7">
    <source>
        <dbReference type="HAMAP-Rule" id="MF_00017"/>
    </source>
</evidence>
<dbReference type="PANTHER" id="PTHR30446">
    <property type="entry name" value="RECOMBINATION PROTEIN RECR"/>
    <property type="match status" value="1"/>
</dbReference>
<accession>A0ABY5J1R8</accession>
<evidence type="ECO:0000256" key="3">
    <source>
        <dbReference type="ARBA" id="ARBA00022771"/>
    </source>
</evidence>
<keyword evidence="10" id="KW-1185">Reference proteome</keyword>
<evidence type="ECO:0000256" key="1">
    <source>
        <dbReference type="ARBA" id="ARBA00022723"/>
    </source>
</evidence>
<keyword evidence="4 7" id="KW-0862">Zinc</keyword>
<dbReference type="HAMAP" id="MF_00017">
    <property type="entry name" value="RecR"/>
    <property type="match status" value="1"/>
</dbReference>
<evidence type="ECO:0000256" key="5">
    <source>
        <dbReference type="ARBA" id="ARBA00023172"/>
    </source>
</evidence>
<dbReference type="Pfam" id="PF21176">
    <property type="entry name" value="RecR_HhH"/>
    <property type="match status" value="1"/>
</dbReference>